<evidence type="ECO:0000256" key="4">
    <source>
        <dbReference type="ARBA" id="ARBA00022544"/>
    </source>
</evidence>
<dbReference type="RefSeq" id="WP_006040068.1">
    <property type="nucleotide sequence ID" value="NZ_AEDD01000012.1"/>
</dbReference>
<keyword evidence="6 8" id="KW-1133">Transmembrane helix</keyword>
<sequence length="380" mass="42232">MMEKGKISAAQLACMMYLSLQATATLASPALVYGISQNDMYLTPLLGCLGGFLTVYIAMFLQRQYPGQTLVQYSESILGPWLGKLASLSFLLVCLLMNAYQLRQFSELMNLAFMALSPPAVFSCTMVLVGSIAVRLGVEIIGRLSLLFTPIIVVIVVILVLPLIQGMEPDQLLPFLDKGVMPVVKGAAILQIWFPLFIYSAMFLPYVSNINKAARWLSYSVCWATLTFIITFFYVIMSIGAATQLFSYPFLLLSRYVVIASFMTHLDSLIMIMWVLDVFIRTIVMYYAAASGIAQLCKLPSYKPLILPIGLWIVILSFWSVPDISTFNENIGKLLIFVYSYAHLVIPIILYVAALLRKMTASNKQPPATNNQGVQPNGTR</sequence>
<dbReference type="Proteomes" id="UP000005387">
    <property type="component" value="Unassembled WGS sequence"/>
</dbReference>
<dbReference type="Pfam" id="PF03845">
    <property type="entry name" value="Spore_permease"/>
    <property type="match status" value="1"/>
</dbReference>
<dbReference type="GO" id="GO:0009847">
    <property type="term" value="P:spore germination"/>
    <property type="evidence" value="ECO:0007669"/>
    <property type="project" value="InterPro"/>
</dbReference>
<feature type="transmembrane region" description="Helical" evidence="8">
    <location>
        <begin position="12"/>
        <end position="35"/>
    </location>
</feature>
<dbReference type="PANTHER" id="PTHR34975:SF2">
    <property type="entry name" value="SPORE GERMINATION PROTEIN A2"/>
    <property type="match status" value="1"/>
</dbReference>
<feature type="transmembrane region" description="Helical" evidence="8">
    <location>
        <begin position="256"/>
        <end position="284"/>
    </location>
</feature>
<dbReference type="OrthoDB" id="2078716at2"/>
<organism evidence="9 10">
    <name type="scientific">Paenibacillus curdlanolyticus YK9</name>
    <dbReference type="NCBI Taxonomy" id="717606"/>
    <lineage>
        <taxon>Bacteria</taxon>
        <taxon>Bacillati</taxon>
        <taxon>Bacillota</taxon>
        <taxon>Bacilli</taxon>
        <taxon>Bacillales</taxon>
        <taxon>Paenibacillaceae</taxon>
        <taxon>Paenibacillus</taxon>
    </lineage>
</organism>
<dbReference type="STRING" id="717606.PaecuDRAFT_4085"/>
<evidence type="ECO:0000256" key="7">
    <source>
        <dbReference type="ARBA" id="ARBA00023136"/>
    </source>
</evidence>
<feature type="transmembrane region" description="Helical" evidence="8">
    <location>
        <begin position="216"/>
        <end position="236"/>
    </location>
</feature>
<evidence type="ECO:0000313" key="9">
    <source>
        <dbReference type="EMBL" id="EFM09082.1"/>
    </source>
</evidence>
<dbReference type="NCBIfam" id="TIGR00912">
    <property type="entry name" value="2A0309"/>
    <property type="match status" value="1"/>
</dbReference>
<evidence type="ECO:0000256" key="5">
    <source>
        <dbReference type="ARBA" id="ARBA00022692"/>
    </source>
</evidence>
<keyword evidence="7 8" id="KW-0472">Membrane</keyword>
<dbReference type="eggNOG" id="COG0531">
    <property type="taxonomic scope" value="Bacteria"/>
</dbReference>
<feature type="transmembrane region" description="Helical" evidence="8">
    <location>
        <begin position="112"/>
        <end position="134"/>
    </location>
</feature>
<feature type="transmembrane region" description="Helical" evidence="8">
    <location>
        <begin position="334"/>
        <end position="356"/>
    </location>
</feature>
<gene>
    <name evidence="9" type="ORF">PaecuDRAFT_4085</name>
</gene>
<protein>
    <submittedName>
        <fullName evidence="9">Spore germination protein</fullName>
    </submittedName>
</protein>
<feature type="transmembrane region" description="Helical" evidence="8">
    <location>
        <begin position="81"/>
        <end position="100"/>
    </location>
</feature>
<comment type="similarity">
    <text evidence="2">Belongs to the amino acid-polyamine-organocation (APC) superfamily. Spore germination protein (SGP) (TC 2.A.3.9) family.</text>
</comment>
<dbReference type="EMBL" id="AEDD01000012">
    <property type="protein sequence ID" value="EFM09082.1"/>
    <property type="molecule type" value="Genomic_DNA"/>
</dbReference>
<proteinExistence type="inferred from homology"/>
<evidence type="ECO:0000256" key="6">
    <source>
        <dbReference type="ARBA" id="ARBA00022989"/>
    </source>
</evidence>
<keyword evidence="4" id="KW-0309">Germination</keyword>
<keyword evidence="3" id="KW-0813">Transport</keyword>
<feature type="transmembrane region" description="Helical" evidence="8">
    <location>
        <begin position="146"/>
        <end position="164"/>
    </location>
</feature>
<evidence type="ECO:0000256" key="3">
    <source>
        <dbReference type="ARBA" id="ARBA00022448"/>
    </source>
</evidence>
<dbReference type="InterPro" id="IPR004761">
    <property type="entry name" value="Spore_GerAB"/>
</dbReference>
<reference evidence="9 10" key="1">
    <citation type="submission" date="2010-07" db="EMBL/GenBank/DDBJ databases">
        <title>The draft genome of Paenibacillus curdlanolyticus YK9.</title>
        <authorList>
            <consortium name="US DOE Joint Genome Institute (JGI-PGF)"/>
            <person name="Lucas S."/>
            <person name="Copeland A."/>
            <person name="Lapidus A."/>
            <person name="Cheng J.-F."/>
            <person name="Bruce D."/>
            <person name="Goodwin L."/>
            <person name="Pitluck S."/>
            <person name="Land M.L."/>
            <person name="Hauser L."/>
            <person name="Chang Y.-J."/>
            <person name="Jeffries C."/>
            <person name="Anderson I.J."/>
            <person name="Johnson E."/>
            <person name="Loganathan U."/>
            <person name="Mulhopadhyay B."/>
            <person name="Kyrpides N."/>
            <person name="Woyke T.J."/>
        </authorList>
    </citation>
    <scope>NUCLEOTIDE SEQUENCE [LARGE SCALE GENOMIC DNA]</scope>
    <source>
        <strain evidence="9 10">YK9</strain>
    </source>
</reference>
<accession>E0IEJ4</accession>
<comment type="subcellular location">
    <subcellularLocation>
        <location evidence="1">Membrane</location>
        <topology evidence="1">Multi-pass membrane protein</topology>
    </subcellularLocation>
</comment>
<dbReference type="AlphaFoldDB" id="E0IEJ4"/>
<feature type="transmembrane region" description="Helical" evidence="8">
    <location>
        <begin position="41"/>
        <end position="61"/>
    </location>
</feature>
<evidence type="ECO:0000256" key="1">
    <source>
        <dbReference type="ARBA" id="ARBA00004141"/>
    </source>
</evidence>
<keyword evidence="5 8" id="KW-0812">Transmembrane</keyword>
<evidence type="ECO:0000256" key="2">
    <source>
        <dbReference type="ARBA" id="ARBA00007998"/>
    </source>
</evidence>
<dbReference type="GO" id="GO:0016020">
    <property type="term" value="C:membrane"/>
    <property type="evidence" value="ECO:0007669"/>
    <property type="project" value="UniProtKB-SubCell"/>
</dbReference>
<keyword evidence="10" id="KW-1185">Reference proteome</keyword>
<feature type="transmembrane region" description="Helical" evidence="8">
    <location>
        <begin position="184"/>
        <end position="204"/>
    </location>
</feature>
<name>E0IEJ4_9BACL</name>
<dbReference type="PANTHER" id="PTHR34975">
    <property type="entry name" value="SPORE GERMINATION PROTEIN A2"/>
    <property type="match status" value="1"/>
</dbReference>
<evidence type="ECO:0000256" key="8">
    <source>
        <dbReference type="SAM" id="Phobius"/>
    </source>
</evidence>
<feature type="transmembrane region" description="Helical" evidence="8">
    <location>
        <begin position="305"/>
        <end position="322"/>
    </location>
</feature>
<evidence type="ECO:0000313" key="10">
    <source>
        <dbReference type="Proteomes" id="UP000005387"/>
    </source>
</evidence>